<sequence>MARVVIVKARSWTDFRIWRLCWRIYVGYFLWITCYLMGYQGAGRGE</sequence>
<keyword evidence="1" id="KW-0812">Transmembrane</keyword>
<dbReference type="AlphaFoldDB" id="A0A0A9AQ47"/>
<keyword evidence="1" id="KW-0472">Membrane</keyword>
<keyword evidence="1" id="KW-1133">Transmembrane helix</keyword>
<reference evidence="2" key="1">
    <citation type="submission" date="2014-09" db="EMBL/GenBank/DDBJ databases">
        <authorList>
            <person name="Magalhaes I.L.F."/>
            <person name="Oliveira U."/>
            <person name="Santos F.R."/>
            <person name="Vidigal T.H.D.A."/>
            <person name="Brescovit A.D."/>
            <person name="Santos A.J."/>
        </authorList>
    </citation>
    <scope>NUCLEOTIDE SEQUENCE</scope>
    <source>
        <tissue evidence="2">Shoot tissue taken approximately 20 cm above the soil surface</tissue>
    </source>
</reference>
<reference evidence="2" key="2">
    <citation type="journal article" date="2015" name="Data Brief">
        <title>Shoot transcriptome of the giant reed, Arundo donax.</title>
        <authorList>
            <person name="Barrero R.A."/>
            <person name="Guerrero F.D."/>
            <person name="Moolhuijzen P."/>
            <person name="Goolsby J.A."/>
            <person name="Tidwell J."/>
            <person name="Bellgard S.E."/>
            <person name="Bellgard M.I."/>
        </authorList>
    </citation>
    <scope>NUCLEOTIDE SEQUENCE</scope>
    <source>
        <tissue evidence="2">Shoot tissue taken approximately 20 cm above the soil surface</tissue>
    </source>
</reference>
<evidence type="ECO:0000313" key="2">
    <source>
        <dbReference type="EMBL" id="JAD53251.1"/>
    </source>
</evidence>
<feature type="transmembrane region" description="Helical" evidence="1">
    <location>
        <begin position="20"/>
        <end position="38"/>
    </location>
</feature>
<evidence type="ECO:0000256" key="1">
    <source>
        <dbReference type="SAM" id="Phobius"/>
    </source>
</evidence>
<organism evidence="2">
    <name type="scientific">Arundo donax</name>
    <name type="common">Giant reed</name>
    <name type="synonym">Donax arundinaceus</name>
    <dbReference type="NCBI Taxonomy" id="35708"/>
    <lineage>
        <taxon>Eukaryota</taxon>
        <taxon>Viridiplantae</taxon>
        <taxon>Streptophyta</taxon>
        <taxon>Embryophyta</taxon>
        <taxon>Tracheophyta</taxon>
        <taxon>Spermatophyta</taxon>
        <taxon>Magnoliopsida</taxon>
        <taxon>Liliopsida</taxon>
        <taxon>Poales</taxon>
        <taxon>Poaceae</taxon>
        <taxon>PACMAD clade</taxon>
        <taxon>Arundinoideae</taxon>
        <taxon>Arundineae</taxon>
        <taxon>Arundo</taxon>
    </lineage>
</organism>
<accession>A0A0A9AQ47</accession>
<name>A0A0A9AQ47_ARUDO</name>
<dbReference type="EMBL" id="GBRH01244644">
    <property type="protein sequence ID" value="JAD53251.1"/>
    <property type="molecule type" value="Transcribed_RNA"/>
</dbReference>
<protein>
    <submittedName>
        <fullName evidence="2">Uncharacterized protein</fullName>
    </submittedName>
</protein>
<proteinExistence type="predicted"/>